<dbReference type="PROSITE" id="PS51186">
    <property type="entry name" value="GNAT"/>
    <property type="match status" value="1"/>
</dbReference>
<dbReference type="Proteomes" id="UP000625976">
    <property type="component" value="Unassembled WGS sequence"/>
</dbReference>
<dbReference type="RefSeq" id="WP_188463822.1">
    <property type="nucleotide sequence ID" value="NZ_BMFQ01000002.1"/>
</dbReference>
<gene>
    <name evidence="2" type="ORF">GCM10010976_16980</name>
</gene>
<comment type="caution">
    <text evidence="2">The sequence shown here is derived from an EMBL/GenBank/DDBJ whole genome shotgun (WGS) entry which is preliminary data.</text>
</comment>
<dbReference type="AlphaFoldDB" id="A0A917GHN3"/>
<protein>
    <submittedName>
        <fullName evidence="2">N-acetyltransferase</fullName>
    </submittedName>
</protein>
<keyword evidence="3" id="KW-1185">Reference proteome</keyword>
<dbReference type="SUPFAM" id="SSF55729">
    <property type="entry name" value="Acyl-CoA N-acyltransferases (Nat)"/>
    <property type="match status" value="1"/>
</dbReference>
<evidence type="ECO:0000259" key="1">
    <source>
        <dbReference type="PROSITE" id="PS51186"/>
    </source>
</evidence>
<name>A0A917GHN3_9FLAO</name>
<accession>A0A917GHN3</accession>
<dbReference type="PANTHER" id="PTHR43792:SF13">
    <property type="entry name" value="ACETYLTRANSFERASE"/>
    <property type="match status" value="1"/>
</dbReference>
<dbReference type="Pfam" id="PF13302">
    <property type="entry name" value="Acetyltransf_3"/>
    <property type="match status" value="1"/>
</dbReference>
<organism evidence="2 3">
    <name type="scientific">Bizionia arctica</name>
    <dbReference type="NCBI Taxonomy" id="1495645"/>
    <lineage>
        <taxon>Bacteria</taxon>
        <taxon>Pseudomonadati</taxon>
        <taxon>Bacteroidota</taxon>
        <taxon>Flavobacteriia</taxon>
        <taxon>Flavobacteriales</taxon>
        <taxon>Flavobacteriaceae</taxon>
        <taxon>Bizionia</taxon>
    </lineage>
</organism>
<proteinExistence type="predicted"/>
<reference evidence="2" key="1">
    <citation type="journal article" date="2014" name="Int. J. Syst. Evol. Microbiol.">
        <title>Complete genome sequence of Corynebacterium casei LMG S-19264T (=DSM 44701T), isolated from a smear-ripened cheese.</title>
        <authorList>
            <consortium name="US DOE Joint Genome Institute (JGI-PGF)"/>
            <person name="Walter F."/>
            <person name="Albersmeier A."/>
            <person name="Kalinowski J."/>
            <person name="Ruckert C."/>
        </authorList>
    </citation>
    <scope>NUCLEOTIDE SEQUENCE</scope>
    <source>
        <strain evidence="2">CGMCC 1.12751</strain>
    </source>
</reference>
<evidence type="ECO:0000313" key="2">
    <source>
        <dbReference type="EMBL" id="GGG45996.1"/>
    </source>
</evidence>
<dbReference type="GO" id="GO:0016747">
    <property type="term" value="F:acyltransferase activity, transferring groups other than amino-acyl groups"/>
    <property type="evidence" value="ECO:0007669"/>
    <property type="project" value="InterPro"/>
</dbReference>
<evidence type="ECO:0000313" key="3">
    <source>
        <dbReference type="Proteomes" id="UP000625976"/>
    </source>
</evidence>
<dbReference type="InterPro" id="IPR016181">
    <property type="entry name" value="Acyl_CoA_acyltransferase"/>
</dbReference>
<dbReference type="Gene3D" id="3.40.630.30">
    <property type="match status" value="1"/>
</dbReference>
<dbReference type="InterPro" id="IPR000182">
    <property type="entry name" value="GNAT_dom"/>
</dbReference>
<feature type="domain" description="N-acetyltransferase" evidence="1">
    <location>
        <begin position="27"/>
        <end position="177"/>
    </location>
</feature>
<dbReference type="InterPro" id="IPR051531">
    <property type="entry name" value="N-acetyltransferase"/>
</dbReference>
<reference evidence="2" key="2">
    <citation type="submission" date="2020-09" db="EMBL/GenBank/DDBJ databases">
        <authorList>
            <person name="Sun Q."/>
            <person name="Zhou Y."/>
        </authorList>
    </citation>
    <scope>NUCLEOTIDE SEQUENCE</scope>
    <source>
        <strain evidence="2">CGMCC 1.12751</strain>
    </source>
</reference>
<sequence length="177" mass="20265">MKPQTLQIASLITDRLILIPFTIQICDNLLKADFSDLDKLNLIKGKSWPDQDVLETLPRIITNLSQEGLPTGFESWMLVKKETSEVIGDLGFKGFNSKENNADLGYGIIKEERQKGYALEATKKLIFWAFSNKILREITAKCLVENQSSINLLQKLNFKEVQKDNDMIYWSLLKPIK</sequence>
<dbReference type="PANTHER" id="PTHR43792">
    <property type="entry name" value="GNAT FAMILY, PUTATIVE (AFU_ORTHOLOGUE AFUA_3G00765)-RELATED-RELATED"/>
    <property type="match status" value="1"/>
</dbReference>
<dbReference type="EMBL" id="BMFQ01000002">
    <property type="protein sequence ID" value="GGG45996.1"/>
    <property type="molecule type" value="Genomic_DNA"/>
</dbReference>